<dbReference type="InterPro" id="IPR021922">
    <property type="entry name" value="Par3/HAL_N"/>
</dbReference>
<dbReference type="Pfam" id="PF12053">
    <property type="entry name" value="Par3_HAL_N_term"/>
    <property type="match status" value="1"/>
</dbReference>
<gene>
    <name evidence="2" type="ORF">CEXT_362351</name>
</gene>
<protein>
    <recommendedName>
        <fullName evidence="1">Par3/HAL N-terminal domain-containing protein</fullName>
    </recommendedName>
</protein>
<comment type="caution">
    <text evidence="2">The sequence shown here is derived from an EMBL/GenBank/DDBJ whole genome shotgun (WGS) entry which is preliminary data.</text>
</comment>
<reference evidence="2 3" key="1">
    <citation type="submission" date="2021-06" db="EMBL/GenBank/DDBJ databases">
        <title>Caerostris extrusa draft genome.</title>
        <authorList>
            <person name="Kono N."/>
            <person name="Arakawa K."/>
        </authorList>
    </citation>
    <scope>NUCLEOTIDE SEQUENCE [LARGE SCALE GENOMIC DNA]</scope>
</reference>
<sequence length="66" mass="7426">MKVTVYFGNVRVIVPCGKGDILVRDLMDLAITRYKKATGKIMIFSERVQQKPTSLLRTSRNGPKSV</sequence>
<accession>A0AAV4WVE0</accession>
<feature type="domain" description="Par3/HAL N-terminal" evidence="1">
    <location>
        <begin position="1"/>
        <end position="41"/>
    </location>
</feature>
<dbReference type="Gene3D" id="3.10.20.90">
    <property type="entry name" value="Phosphatidylinositol 3-kinase Catalytic Subunit, Chain A, domain 1"/>
    <property type="match status" value="1"/>
</dbReference>
<name>A0AAV4WVE0_CAEEX</name>
<proteinExistence type="predicted"/>
<dbReference type="AlphaFoldDB" id="A0AAV4WVE0"/>
<evidence type="ECO:0000313" key="3">
    <source>
        <dbReference type="Proteomes" id="UP001054945"/>
    </source>
</evidence>
<dbReference type="Proteomes" id="UP001054945">
    <property type="component" value="Unassembled WGS sequence"/>
</dbReference>
<evidence type="ECO:0000259" key="1">
    <source>
        <dbReference type="Pfam" id="PF12053"/>
    </source>
</evidence>
<keyword evidence="3" id="KW-1185">Reference proteome</keyword>
<dbReference type="EMBL" id="BPLR01016769">
    <property type="protein sequence ID" value="GIY86258.1"/>
    <property type="molecule type" value="Genomic_DNA"/>
</dbReference>
<evidence type="ECO:0000313" key="2">
    <source>
        <dbReference type="EMBL" id="GIY86258.1"/>
    </source>
</evidence>
<organism evidence="2 3">
    <name type="scientific">Caerostris extrusa</name>
    <name type="common">Bark spider</name>
    <name type="synonym">Caerostris bankana</name>
    <dbReference type="NCBI Taxonomy" id="172846"/>
    <lineage>
        <taxon>Eukaryota</taxon>
        <taxon>Metazoa</taxon>
        <taxon>Ecdysozoa</taxon>
        <taxon>Arthropoda</taxon>
        <taxon>Chelicerata</taxon>
        <taxon>Arachnida</taxon>
        <taxon>Araneae</taxon>
        <taxon>Araneomorphae</taxon>
        <taxon>Entelegynae</taxon>
        <taxon>Araneoidea</taxon>
        <taxon>Araneidae</taxon>
        <taxon>Caerostris</taxon>
    </lineage>
</organism>